<dbReference type="EMBL" id="BPLR01017517">
    <property type="protein sequence ID" value="GIY92292.1"/>
    <property type="molecule type" value="Genomic_DNA"/>
</dbReference>
<dbReference type="AlphaFoldDB" id="A0AAV4XAU7"/>
<comment type="caution">
    <text evidence="1">The sequence shown here is derived from an EMBL/GenBank/DDBJ whole genome shotgun (WGS) entry which is preliminary data.</text>
</comment>
<accession>A0AAV4XAU7</accession>
<name>A0AAV4XAU7_CAEEX</name>
<protein>
    <submittedName>
        <fullName evidence="1">Uncharacterized protein</fullName>
    </submittedName>
</protein>
<proteinExistence type="predicted"/>
<sequence>MTLWSTTTAVWRDGIQSGKTIRERMCYSSILAISVSNGIHVFFTSFPERALHLETFQTVLHSEINADYFLSSFIPSLYQISCNNKNSLFALD</sequence>
<reference evidence="1 2" key="1">
    <citation type="submission" date="2021-06" db="EMBL/GenBank/DDBJ databases">
        <title>Caerostris extrusa draft genome.</title>
        <authorList>
            <person name="Kono N."/>
            <person name="Arakawa K."/>
        </authorList>
    </citation>
    <scope>NUCLEOTIDE SEQUENCE [LARGE SCALE GENOMIC DNA]</scope>
</reference>
<evidence type="ECO:0000313" key="2">
    <source>
        <dbReference type="Proteomes" id="UP001054945"/>
    </source>
</evidence>
<evidence type="ECO:0000313" key="1">
    <source>
        <dbReference type="EMBL" id="GIY92292.1"/>
    </source>
</evidence>
<dbReference type="Proteomes" id="UP001054945">
    <property type="component" value="Unassembled WGS sequence"/>
</dbReference>
<gene>
    <name evidence="1" type="ORF">CEXT_194631</name>
</gene>
<keyword evidence="2" id="KW-1185">Reference proteome</keyword>
<organism evidence="1 2">
    <name type="scientific">Caerostris extrusa</name>
    <name type="common">Bark spider</name>
    <name type="synonym">Caerostris bankana</name>
    <dbReference type="NCBI Taxonomy" id="172846"/>
    <lineage>
        <taxon>Eukaryota</taxon>
        <taxon>Metazoa</taxon>
        <taxon>Ecdysozoa</taxon>
        <taxon>Arthropoda</taxon>
        <taxon>Chelicerata</taxon>
        <taxon>Arachnida</taxon>
        <taxon>Araneae</taxon>
        <taxon>Araneomorphae</taxon>
        <taxon>Entelegynae</taxon>
        <taxon>Araneoidea</taxon>
        <taxon>Araneidae</taxon>
        <taxon>Caerostris</taxon>
    </lineage>
</organism>